<feature type="region of interest" description="Disordered" evidence="1">
    <location>
        <begin position="75"/>
        <end position="97"/>
    </location>
</feature>
<dbReference type="Proteomes" id="UP001189429">
    <property type="component" value="Unassembled WGS sequence"/>
</dbReference>
<evidence type="ECO:0000313" key="2">
    <source>
        <dbReference type="EMBL" id="CAK0825277.1"/>
    </source>
</evidence>
<proteinExistence type="predicted"/>
<evidence type="ECO:0000256" key="1">
    <source>
        <dbReference type="SAM" id="MobiDB-lite"/>
    </source>
</evidence>
<organism evidence="2 3">
    <name type="scientific">Prorocentrum cordatum</name>
    <dbReference type="NCBI Taxonomy" id="2364126"/>
    <lineage>
        <taxon>Eukaryota</taxon>
        <taxon>Sar</taxon>
        <taxon>Alveolata</taxon>
        <taxon>Dinophyceae</taxon>
        <taxon>Prorocentrales</taxon>
        <taxon>Prorocentraceae</taxon>
        <taxon>Prorocentrum</taxon>
    </lineage>
</organism>
<reference evidence="2" key="1">
    <citation type="submission" date="2023-10" db="EMBL/GenBank/DDBJ databases">
        <authorList>
            <person name="Chen Y."/>
            <person name="Shah S."/>
            <person name="Dougan E. K."/>
            <person name="Thang M."/>
            <person name="Chan C."/>
        </authorList>
    </citation>
    <scope>NUCLEOTIDE SEQUENCE [LARGE SCALE GENOMIC DNA]</scope>
</reference>
<sequence>MCYSLEAVDVTLEADVGGQPWHCSLPSVRLRSVFQGLEDLWGRALWAHSGASVTRGVSDPLGARGDSEHCWWDHPRADSPPALSEPSEFRPSGHSAGELISELERRAEGERRAAEAERGRAARLEARLGEVLRLVRDWPAGPLPLALQQLVAARDEGGGSDGGAAAASSPQRHALGGALGQCQGLPPASGSPCAAPGMGPKESMAVYDLDVGKVVSHRIDGLRRGHMVQWSVEELQGLTVDVTAIVRSSCKLHSARRLRDTVRTISCRDVFVVTDDFEDRHLPFALEIHIDGACVVPPLSVVSRPQHRDMFSDVFSGMWVSLSSPEGQHRHRAIGSRMGGPCALERTRVWRDRSGVRDPSRLFVDEGRMSPLQH</sequence>
<comment type="caution">
    <text evidence="2">The sequence shown here is derived from an EMBL/GenBank/DDBJ whole genome shotgun (WGS) entry which is preliminary data.</text>
</comment>
<gene>
    <name evidence="2" type="ORF">PCOR1329_LOCUS25441</name>
</gene>
<protein>
    <submittedName>
        <fullName evidence="2">Uncharacterized protein</fullName>
    </submittedName>
</protein>
<evidence type="ECO:0000313" key="3">
    <source>
        <dbReference type="Proteomes" id="UP001189429"/>
    </source>
</evidence>
<name>A0ABN9S4S1_9DINO</name>
<accession>A0ABN9S4S1</accession>
<keyword evidence="3" id="KW-1185">Reference proteome</keyword>
<dbReference type="EMBL" id="CAUYUJ010008890">
    <property type="protein sequence ID" value="CAK0825277.1"/>
    <property type="molecule type" value="Genomic_DNA"/>
</dbReference>